<accession>A0AAD7NXA5</accession>
<evidence type="ECO:0000313" key="3">
    <source>
        <dbReference type="Proteomes" id="UP001215598"/>
    </source>
</evidence>
<dbReference type="AlphaFoldDB" id="A0AAD7NXA5"/>
<evidence type="ECO:0000313" key="2">
    <source>
        <dbReference type="EMBL" id="KAJ7779015.1"/>
    </source>
</evidence>
<evidence type="ECO:0000256" key="1">
    <source>
        <dbReference type="SAM" id="MobiDB-lite"/>
    </source>
</evidence>
<feature type="region of interest" description="Disordered" evidence="1">
    <location>
        <begin position="124"/>
        <end position="145"/>
    </location>
</feature>
<comment type="caution">
    <text evidence="2">The sequence shown here is derived from an EMBL/GenBank/DDBJ whole genome shotgun (WGS) entry which is preliminary data.</text>
</comment>
<feature type="region of interest" description="Disordered" evidence="1">
    <location>
        <begin position="159"/>
        <end position="208"/>
    </location>
</feature>
<dbReference type="Proteomes" id="UP001215598">
    <property type="component" value="Unassembled WGS sequence"/>
</dbReference>
<gene>
    <name evidence="2" type="ORF">B0H16DRAFT_1838207</name>
</gene>
<feature type="compositionally biased region" description="Basic and acidic residues" evidence="1">
    <location>
        <begin position="32"/>
        <end position="54"/>
    </location>
</feature>
<protein>
    <submittedName>
        <fullName evidence="2">Uncharacterized protein</fullName>
    </submittedName>
</protein>
<sequence>MCTGGQWYPMPNTAEHCRVYYCPCTTSPSSKPRKEEPASAPHNHNEQRKCRRGSEGVMRASGARQARARTRDKGYLPQLDLHSLVLVSQPQKSENLNAHNKNPEAHREGNDKAVGRICVFAPANAPRKSHSHKAAQAGSKPRTTKKSTLVHLAFTRPEIPPQYPSLTRGTEGRPHHENLPRKPTLENKWEARRSTDSGCTRSARERRGVAEMEGDYSGRLPEACGDCAACIFLLSNPEVPVVLDGSEEAQADQFEGNTVFRARAGN</sequence>
<reference evidence="2" key="1">
    <citation type="submission" date="2023-03" db="EMBL/GenBank/DDBJ databases">
        <title>Massive genome expansion in bonnet fungi (Mycena s.s.) driven by repeated elements and novel gene families across ecological guilds.</title>
        <authorList>
            <consortium name="Lawrence Berkeley National Laboratory"/>
            <person name="Harder C.B."/>
            <person name="Miyauchi S."/>
            <person name="Viragh M."/>
            <person name="Kuo A."/>
            <person name="Thoen E."/>
            <person name="Andreopoulos B."/>
            <person name="Lu D."/>
            <person name="Skrede I."/>
            <person name="Drula E."/>
            <person name="Henrissat B."/>
            <person name="Morin E."/>
            <person name="Kohler A."/>
            <person name="Barry K."/>
            <person name="LaButti K."/>
            <person name="Morin E."/>
            <person name="Salamov A."/>
            <person name="Lipzen A."/>
            <person name="Mereny Z."/>
            <person name="Hegedus B."/>
            <person name="Baldrian P."/>
            <person name="Stursova M."/>
            <person name="Weitz H."/>
            <person name="Taylor A."/>
            <person name="Grigoriev I.V."/>
            <person name="Nagy L.G."/>
            <person name="Martin F."/>
            <person name="Kauserud H."/>
        </authorList>
    </citation>
    <scope>NUCLEOTIDE SEQUENCE</scope>
    <source>
        <strain evidence="2">CBHHK182m</strain>
    </source>
</reference>
<dbReference type="EMBL" id="JARKIB010000006">
    <property type="protein sequence ID" value="KAJ7779015.1"/>
    <property type="molecule type" value="Genomic_DNA"/>
</dbReference>
<proteinExistence type="predicted"/>
<feature type="compositionally biased region" description="Basic and acidic residues" evidence="1">
    <location>
        <begin position="170"/>
        <end position="195"/>
    </location>
</feature>
<name>A0AAD7NXA5_9AGAR</name>
<feature type="region of interest" description="Disordered" evidence="1">
    <location>
        <begin position="26"/>
        <end position="69"/>
    </location>
</feature>
<organism evidence="2 3">
    <name type="scientific">Mycena metata</name>
    <dbReference type="NCBI Taxonomy" id="1033252"/>
    <lineage>
        <taxon>Eukaryota</taxon>
        <taxon>Fungi</taxon>
        <taxon>Dikarya</taxon>
        <taxon>Basidiomycota</taxon>
        <taxon>Agaricomycotina</taxon>
        <taxon>Agaricomycetes</taxon>
        <taxon>Agaricomycetidae</taxon>
        <taxon>Agaricales</taxon>
        <taxon>Marasmiineae</taxon>
        <taxon>Mycenaceae</taxon>
        <taxon>Mycena</taxon>
    </lineage>
</organism>
<keyword evidence="3" id="KW-1185">Reference proteome</keyword>